<dbReference type="PANTHER" id="PTHR39176">
    <property type="entry name" value="PERIPLASMIC PROTEIN-RELATED"/>
    <property type="match status" value="1"/>
</dbReference>
<dbReference type="Proteomes" id="UP000302163">
    <property type="component" value="Chromosome"/>
</dbReference>
<dbReference type="Gene3D" id="1.20.1270.180">
    <property type="match status" value="1"/>
</dbReference>
<dbReference type="EMBL" id="CP040428">
    <property type="protein sequence ID" value="QCT20430.1"/>
    <property type="molecule type" value="Genomic_DNA"/>
</dbReference>
<dbReference type="Pfam" id="PF07007">
    <property type="entry name" value="LprI"/>
    <property type="match status" value="1"/>
</dbReference>
<organism evidence="3 4">
    <name type="scientific">Jejubacter calystegiae</name>
    <dbReference type="NCBI Taxonomy" id="2579935"/>
    <lineage>
        <taxon>Bacteria</taxon>
        <taxon>Pseudomonadati</taxon>
        <taxon>Pseudomonadota</taxon>
        <taxon>Gammaproteobacteria</taxon>
        <taxon>Enterobacterales</taxon>
        <taxon>Enterobacteriaceae</taxon>
        <taxon>Jejubacter</taxon>
    </lineage>
</organism>
<dbReference type="PANTHER" id="PTHR39176:SF1">
    <property type="entry name" value="PERIPLASMIC PROTEIN"/>
    <property type="match status" value="1"/>
</dbReference>
<name>A0A4P8YIJ5_9ENTR</name>
<dbReference type="AlphaFoldDB" id="A0A4P8YIJ5"/>
<accession>A0A4P8YIJ5</accession>
<evidence type="ECO:0000313" key="4">
    <source>
        <dbReference type="Proteomes" id="UP000302163"/>
    </source>
</evidence>
<evidence type="ECO:0000313" key="3">
    <source>
        <dbReference type="EMBL" id="QCT20430.1"/>
    </source>
</evidence>
<feature type="chain" id="PRO_5020429335" evidence="1">
    <location>
        <begin position="21"/>
        <end position="139"/>
    </location>
</feature>
<gene>
    <name evidence="3" type="ORF">FEM41_12605</name>
</gene>
<keyword evidence="1" id="KW-0732">Signal</keyword>
<dbReference type="InterPro" id="IPR009739">
    <property type="entry name" value="LprI-like_N"/>
</dbReference>
<feature type="signal peptide" evidence="1">
    <location>
        <begin position="1"/>
        <end position="20"/>
    </location>
</feature>
<evidence type="ECO:0000259" key="2">
    <source>
        <dbReference type="Pfam" id="PF07007"/>
    </source>
</evidence>
<evidence type="ECO:0000256" key="1">
    <source>
        <dbReference type="SAM" id="SignalP"/>
    </source>
</evidence>
<proteinExistence type="predicted"/>
<feature type="domain" description="Lysozyme inhibitor LprI-like N-terminal" evidence="2">
    <location>
        <begin position="45"/>
        <end position="131"/>
    </location>
</feature>
<keyword evidence="4" id="KW-1185">Reference proteome</keyword>
<protein>
    <submittedName>
        <fullName evidence="3">DUF1311 domain-containing protein</fullName>
    </submittedName>
</protein>
<dbReference type="RefSeq" id="WP_138096305.1">
    <property type="nucleotide sequence ID" value="NZ_CP040428.1"/>
</dbReference>
<dbReference type="OrthoDB" id="7340239at2"/>
<sequence length="139" mass="16008">MRSFIFQFFTLFALALPAFAAMPGSRDTTNPEFMARPYSQTYRDCMARSVSTLDMVDCMESERERWDQRLNKVWKEMFSSVMSPQQWRDAQRKWLAFRDSQCLAVTGKGSGGATDSAGCMMNMTIERTLQLEDANWPLS</sequence>
<reference evidence="3 4" key="1">
    <citation type="submission" date="2019-05" db="EMBL/GenBank/DDBJ databases">
        <title>Complete genome sequence of Izhakiella calystegiae KSNA2, an endophyte isolated from beach morning glory (Calystegia soldanella).</title>
        <authorList>
            <person name="Jiang L."/>
            <person name="Jeong J.C."/>
            <person name="Kim C.Y."/>
            <person name="Kim D.H."/>
            <person name="Kim S.W."/>
            <person name="Lee j."/>
        </authorList>
    </citation>
    <scope>NUCLEOTIDE SEQUENCE [LARGE SCALE GENOMIC DNA]</scope>
    <source>
        <strain evidence="3 4">KSNA2</strain>
    </source>
</reference>
<dbReference type="KEGG" id="izh:FEM41_12605"/>